<dbReference type="Pfam" id="PF00041">
    <property type="entry name" value="fn3"/>
    <property type="match status" value="1"/>
</dbReference>
<comment type="caution">
    <text evidence="3">The sequence shown here is derived from an EMBL/GenBank/DDBJ whole genome shotgun (WGS) entry which is preliminary data.</text>
</comment>
<keyword evidence="4" id="KW-1185">Reference proteome</keyword>
<feature type="region of interest" description="Disordered" evidence="1">
    <location>
        <begin position="820"/>
        <end position="853"/>
    </location>
</feature>
<dbReference type="InterPro" id="IPR039269">
    <property type="entry name" value="ANKFN1"/>
</dbReference>
<gene>
    <name evidence="3" type="ORF">H4Q32_031009</name>
</gene>
<evidence type="ECO:0000256" key="1">
    <source>
        <dbReference type="SAM" id="MobiDB-lite"/>
    </source>
</evidence>
<evidence type="ECO:0000313" key="4">
    <source>
        <dbReference type="Proteomes" id="UP000830375"/>
    </source>
</evidence>
<dbReference type="InterPro" id="IPR003961">
    <property type="entry name" value="FN3_dom"/>
</dbReference>
<dbReference type="CDD" id="cd00063">
    <property type="entry name" value="FN3"/>
    <property type="match status" value="1"/>
</dbReference>
<dbReference type="PANTHER" id="PTHR21437">
    <property type="entry name" value="WIDE AWAKE"/>
    <property type="match status" value="1"/>
</dbReference>
<evidence type="ECO:0000313" key="3">
    <source>
        <dbReference type="EMBL" id="KAI2667046.1"/>
    </source>
</evidence>
<dbReference type="SMART" id="SM00060">
    <property type="entry name" value="FN3"/>
    <property type="match status" value="1"/>
</dbReference>
<organism evidence="3 4">
    <name type="scientific">Labeo rohita</name>
    <name type="common">Indian major carp</name>
    <name type="synonym">Cyprinus rohita</name>
    <dbReference type="NCBI Taxonomy" id="84645"/>
    <lineage>
        <taxon>Eukaryota</taxon>
        <taxon>Metazoa</taxon>
        <taxon>Chordata</taxon>
        <taxon>Craniata</taxon>
        <taxon>Vertebrata</taxon>
        <taxon>Euteleostomi</taxon>
        <taxon>Actinopterygii</taxon>
        <taxon>Neopterygii</taxon>
        <taxon>Teleostei</taxon>
        <taxon>Ostariophysi</taxon>
        <taxon>Cypriniformes</taxon>
        <taxon>Cyprinidae</taxon>
        <taxon>Labeoninae</taxon>
        <taxon>Labeonini</taxon>
        <taxon>Labeo</taxon>
    </lineage>
</organism>
<dbReference type="SUPFAM" id="SSF49265">
    <property type="entry name" value="Fibronectin type III"/>
    <property type="match status" value="1"/>
</dbReference>
<protein>
    <submittedName>
        <fullName evidence="3">Ankyrin repeat and fibronectin type-III domain-containing protein 1</fullName>
    </submittedName>
</protein>
<accession>A0ABQ8MY12</accession>
<feature type="compositionally biased region" description="Acidic residues" evidence="1">
    <location>
        <begin position="820"/>
        <end position="829"/>
    </location>
</feature>
<feature type="domain" description="Fibronectin type-III" evidence="2">
    <location>
        <begin position="185"/>
        <end position="284"/>
    </location>
</feature>
<dbReference type="Gene3D" id="2.60.40.10">
    <property type="entry name" value="Immunoglobulins"/>
    <property type="match status" value="1"/>
</dbReference>
<name>A0ABQ8MY12_LABRO</name>
<proteinExistence type="predicted"/>
<dbReference type="InterPro" id="IPR013783">
    <property type="entry name" value="Ig-like_fold"/>
</dbReference>
<sequence>MAPPQRRRSLGPVSPKRIYRSLSLKLRGGASHSEAEPSDWKRRLSRGPAEYLCLWDALENEDTLAVQHLLSKERATDGRVNSVSEFGLVPLDVAALTHNAPLLQVLVKAGAKHNPTLSSASDWLLKLDELVSLAEQKLEEWRAELLQRAKAELQAQTDVQKNVDLWTQRWELYRRMRDRFNTTAPPGPPAGAVLLVTGDNCLCVHVTEPAGQTHGLITRYRVEWSSSSSFHPLCGTAFITDTRNPEFSITGLQTGVQYYVRVSAYNVKGWGSFVSSSPPCAAPSSDSVKRVSMSRGLKQLFHSSRFVRLLQRGVYLACVFYQKDCVLVTPDDQLPLVEIQSCSTSVLSSSSLSSSSSLLQNRLCFLRAVAQLQASVGCVDLGQVYFKPLKDQQGNLLLVTLREVTTPLTPSDPPLHWLPVSSLEKNQSETPLLPEPSAVELLTHRLKEMLSYHRRSQQRAQPGLYVGILKLCSSVDQLRILVPQRLPNMLCHCRVRNRPHVSRDEWAWLQKHAVGGACGGQEGGDDTVIDSSGVEEFVKALRSAVTQLLTKLNVPLERACEYRIYTQELLQVGDQVSVILLLPSCEEFRSCQSPAEGTQNTFSVPLHIFELVHLWAYERDLLSQYCQLWLRLELDVRLSQQALREALDTEELKEATERDTHVTQLAQSLSALWHESRWLMDVIHTLRSKQSEGAVPLGRVMTSQPPIRSATDEDTPPALQTAAQTHTEVTGSEVTAPVEVTEVTDDVTCPETPASQPRSHGNSIRRHGNSLRQMYSCPELSDVAASHPIMPVDEGQDLVTEMMDLFQSLDLLGGSLTDLQELDWSDPEPDLQNQDQDDRTEAADGAATRKGHPVRSLVEWVKSTI</sequence>
<reference evidence="3 4" key="1">
    <citation type="submission" date="2022-01" db="EMBL/GenBank/DDBJ databases">
        <title>A high-quality chromosome-level genome assembly of rohu carp, Labeo rohita.</title>
        <authorList>
            <person name="Arick M.A. II"/>
            <person name="Hsu C.-Y."/>
            <person name="Magbanua Z."/>
            <person name="Pechanova O."/>
            <person name="Grover C."/>
            <person name="Miller E."/>
            <person name="Thrash A."/>
            <person name="Ezzel L."/>
            <person name="Alam S."/>
            <person name="Benzie J."/>
            <person name="Hamilton M."/>
            <person name="Karsi A."/>
            <person name="Lawrence M.L."/>
            <person name="Peterson D.G."/>
        </authorList>
    </citation>
    <scope>NUCLEOTIDE SEQUENCE [LARGE SCALE GENOMIC DNA]</scope>
    <source>
        <strain evidence="4">BAU-BD-2019</strain>
        <tissue evidence="3">Blood</tissue>
    </source>
</reference>
<dbReference type="PANTHER" id="PTHR21437:SF2">
    <property type="entry name" value="ANKYRIN REPEAT AND FIBRONECTIN TYPE-III DOMAIN-CONTAINING PROTEIN 1-LIKE"/>
    <property type="match status" value="1"/>
</dbReference>
<dbReference type="EMBL" id="JACTAM010000003">
    <property type="protein sequence ID" value="KAI2667046.1"/>
    <property type="molecule type" value="Genomic_DNA"/>
</dbReference>
<evidence type="ECO:0000259" key="2">
    <source>
        <dbReference type="PROSITE" id="PS50853"/>
    </source>
</evidence>
<dbReference type="InterPro" id="IPR036116">
    <property type="entry name" value="FN3_sf"/>
</dbReference>
<dbReference type="PROSITE" id="PS50853">
    <property type="entry name" value="FN3"/>
    <property type="match status" value="1"/>
</dbReference>
<dbReference type="Proteomes" id="UP000830375">
    <property type="component" value="Unassembled WGS sequence"/>
</dbReference>